<comment type="caution">
    <text evidence="1">The sequence shown here is derived from an EMBL/GenBank/DDBJ whole genome shotgun (WGS) entry which is preliminary data.</text>
</comment>
<reference evidence="1 2" key="2">
    <citation type="journal article" date="2022" name="Mol. Ecol. Resour.">
        <title>The genomes of chicory, endive, great burdock and yacon provide insights into Asteraceae paleo-polyploidization history and plant inulin production.</title>
        <authorList>
            <person name="Fan W."/>
            <person name="Wang S."/>
            <person name="Wang H."/>
            <person name="Wang A."/>
            <person name="Jiang F."/>
            <person name="Liu H."/>
            <person name="Zhao H."/>
            <person name="Xu D."/>
            <person name="Zhang Y."/>
        </authorList>
    </citation>
    <scope>NUCLEOTIDE SEQUENCE [LARGE SCALE GENOMIC DNA]</scope>
    <source>
        <strain evidence="2">cv. Yunnan</strain>
        <tissue evidence="1">Leaves</tissue>
    </source>
</reference>
<reference evidence="2" key="1">
    <citation type="journal article" date="2022" name="Mol. Ecol. Resour.">
        <title>The genomes of chicory, endive, great burdock and yacon provide insights into Asteraceae palaeo-polyploidization history and plant inulin production.</title>
        <authorList>
            <person name="Fan W."/>
            <person name="Wang S."/>
            <person name="Wang H."/>
            <person name="Wang A."/>
            <person name="Jiang F."/>
            <person name="Liu H."/>
            <person name="Zhao H."/>
            <person name="Xu D."/>
            <person name="Zhang Y."/>
        </authorList>
    </citation>
    <scope>NUCLEOTIDE SEQUENCE [LARGE SCALE GENOMIC DNA]</scope>
    <source>
        <strain evidence="2">cv. Yunnan</strain>
    </source>
</reference>
<accession>A0ACB9GMH2</accession>
<organism evidence="1 2">
    <name type="scientific">Smallanthus sonchifolius</name>
    <dbReference type="NCBI Taxonomy" id="185202"/>
    <lineage>
        <taxon>Eukaryota</taxon>
        <taxon>Viridiplantae</taxon>
        <taxon>Streptophyta</taxon>
        <taxon>Embryophyta</taxon>
        <taxon>Tracheophyta</taxon>
        <taxon>Spermatophyta</taxon>
        <taxon>Magnoliopsida</taxon>
        <taxon>eudicotyledons</taxon>
        <taxon>Gunneridae</taxon>
        <taxon>Pentapetalae</taxon>
        <taxon>asterids</taxon>
        <taxon>campanulids</taxon>
        <taxon>Asterales</taxon>
        <taxon>Asteraceae</taxon>
        <taxon>Asteroideae</taxon>
        <taxon>Heliantheae alliance</taxon>
        <taxon>Millerieae</taxon>
        <taxon>Smallanthus</taxon>
    </lineage>
</organism>
<keyword evidence="2" id="KW-1185">Reference proteome</keyword>
<evidence type="ECO:0000313" key="1">
    <source>
        <dbReference type="EMBL" id="KAI3784718.1"/>
    </source>
</evidence>
<dbReference type="EMBL" id="CM042031">
    <property type="protein sequence ID" value="KAI3784718.1"/>
    <property type="molecule type" value="Genomic_DNA"/>
</dbReference>
<sequence length="89" mass="9693">MILALELGNFSFNSSFFKRFAYNKATVGLIASVPGYHSVTTYISGTCGFESTAIRNCCNQPFCCGFWLISCCLAQPTSSSSLLQISKLQ</sequence>
<dbReference type="Proteomes" id="UP001056120">
    <property type="component" value="Linkage Group LG14"/>
</dbReference>
<protein>
    <submittedName>
        <fullName evidence="1">Uncharacterized protein</fullName>
    </submittedName>
</protein>
<evidence type="ECO:0000313" key="2">
    <source>
        <dbReference type="Proteomes" id="UP001056120"/>
    </source>
</evidence>
<name>A0ACB9GMH2_9ASTR</name>
<gene>
    <name evidence="1" type="ORF">L1987_43823</name>
</gene>
<proteinExistence type="predicted"/>